<evidence type="ECO:0000256" key="2">
    <source>
        <dbReference type="ARBA" id="ARBA00022490"/>
    </source>
</evidence>
<dbReference type="Pfam" id="PF00583">
    <property type="entry name" value="Acetyltransf_1"/>
    <property type="match status" value="1"/>
</dbReference>
<comment type="caution">
    <text evidence="6">The sequence shown here is derived from an EMBL/GenBank/DDBJ whole genome shotgun (WGS) entry which is preliminary data.</text>
</comment>
<keyword evidence="4 6" id="KW-0012">Acyltransferase</keyword>
<dbReference type="GO" id="GO:0008999">
    <property type="term" value="F:protein-N-terminal-alanine acetyltransferase activity"/>
    <property type="evidence" value="ECO:0007669"/>
    <property type="project" value="UniProtKB-EC"/>
</dbReference>
<feature type="domain" description="N-acetyltransferase" evidence="5">
    <location>
        <begin position="5"/>
        <end position="156"/>
    </location>
</feature>
<dbReference type="InterPro" id="IPR050680">
    <property type="entry name" value="YpeA/RimI_acetyltransf"/>
</dbReference>
<reference evidence="7" key="1">
    <citation type="submission" date="2023-07" db="EMBL/GenBank/DDBJ databases">
        <title>Shewanella mangrovi sp. nov., an acetaldehyde- degrading bacterium isolated from mangrove sediment.</title>
        <authorList>
            <person name="Liu Y."/>
        </authorList>
    </citation>
    <scope>NUCLEOTIDE SEQUENCE [LARGE SCALE GENOMIC DNA]</scope>
    <source>
        <strain evidence="7">C32</strain>
    </source>
</reference>
<dbReference type="InterPro" id="IPR006464">
    <property type="entry name" value="AcTrfase_RimI/Ard1"/>
</dbReference>
<evidence type="ECO:0000313" key="7">
    <source>
        <dbReference type="Proteomes" id="UP001201549"/>
    </source>
</evidence>
<dbReference type="RefSeq" id="WP_238894252.1">
    <property type="nucleotide sequence ID" value="NZ_JAKOGG010000001.1"/>
</dbReference>
<dbReference type="SUPFAM" id="SSF55729">
    <property type="entry name" value="Acyl-CoA N-acyltransferases (Nat)"/>
    <property type="match status" value="1"/>
</dbReference>
<name>A0ABT2FF79_9GAMM</name>
<comment type="similarity">
    <text evidence="1">Belongs to the acetyltransferase family. RimI subfamily.</text>
</comment>
<dbReference type="InterPro" id="IPR000182">
    <property type="entry name" value="GNAT_dom"/>
</dbReference>
<dbReference type="PANTHER" id="PTHR43420:SF51">
    <property type="entry name" value="PEPTIDYL-LYSINE N-ACETYLTRANSFERASE YIAC"/>
    <property type="match status" value="1"/>
</dbReference>
<accession>A0ABT2FF79</accession>
<protein>
    <submittedName>
        <fullName evidence="6">Ribosomal protein S18-alanine N-acetyltransferase</fullName>
        <ecNumber evidence="6">2.3.1.266</ecNumber>
    </submittedName>
</protein>
<dbReference type="InterPro" id="IPR016181">
    <property type="entry name" value="Acyl_CoA_acyltransferase"/>
</dbReference>
<evidence type="ECO:0000256" key="1">
    <source>
        <dbReference type="ARBA" id="ARBA00005395"/>
    </source>
</evidence>
<dbReference type="GO" id="GO:0005840">
    <property type="term" value="C:ribosome"/>
    <property type="evidence" value="ECO:0007669"/>
    <property type="project" value="UniProtKB-KW"/>
</dbReference>
<dbReference type="EC" id="2.3.1.266" evidence="6"/>
<keyword evidence="6" id="KW-0687">Ribonucleoprotein</keyword>
<keyword evidence="6" id="KW-0689">Ribosomal protein</keyword>
<dbReference type="PANTHER" id="PTHR43420">
    <property type="entry name" value="ACETYLTRANSFERASE"/>
    <property type="match status" value="1"/>
</dbReference>
<evidence type="ECO:0000256" key="3">
    <source>
        <dbReference type="ARBA" id="ARBA00022679"/>
    </source>
</evidence>
<organism evidence="6 7">
    <name type="scientific">Shewanella electrica</name>
    <dbReference type="NCBI Taxonomy" id="515560"/>
    <lineage>
        <taxon>Bacteria</taxon>
        <taxon>Pseudomonadati</taxon>
        <taxon>Pseudomonadota</taxon>
        <taxon>Gammaproteobacteria</taxon>
        <taxon>Alteromonadales</taxon>
        <taxon>Shewanellaceae</taxon>
        <taxon>Shewanella</taxon>
    </lineage>
</organism>
<keyword evidence="2" id="KW-0963">Cytoplasm</keyword>
<evidence type="ECO:0000313" key="6">
    <source>
        <dbReference type="EMBL" id="MCS4554923.1"/>
    </source>
</evidence>
<dbReference type="Gene3D" id="3.40.630.30">
    <property type="match status" value="1"/>
</dbReference>
<dbReference type="CDD" id="cd04301">
    <property type="entry name" value="NAT_SF"/>
    <property type="match status" value="1"/>
</dbReference>
<proteinExistence type="inferred from homology"/>
<evidence type="ECO:0000259" key="5">
    <source>
        <dbReference type="PROSITE" id="PS51186"/>
    </source>
</evidence>
<dbReference type="NCBIfam" id="TIGR01575">
    <property type="entry name" value="rimI"/>
    <property type="match status" value="1"/>
</dbReference>
<dbReference type="Proteomes" id="UP001201549">
    <property type="component" value="Unassembled WGS sequence"/>
</dbReference>
<dbReference type="EMBL" id="JAKOGG010000001">
    <property type="protein sequence ID" value="MCS4554923.1"/>
    <property type="molecule type" value="Genomic_DNA"/>
</dbReference>
<keyword evidence="7" id="KW-1185">Reference proteome</keyword>
<sequence>MAATAMIKPLTIDNLGSMLPIEQAAHAYPWSEAVLASCFGERYRVFGLFIEEEAGQSELLGYAIYQFLFEEATLMNICINPSAQGRGLGNTLLSHSMQTLVDDAAIEVVFLEVRQSNQAAIALYQKLGFSIDGERKNYYETADGRETAVLMSKRFGA</sequence>
<gene>
    <name evidence="6" type="primary">rimI</name>
    <name evidence="6" type="ORF">L9G74_00550</name>
</gene>
<evidence type="ECO:0000256" key="4">
    <source>
        <dbReference type="ARBA" id="ARBA00023315"/>
    </source>
</evidence>
<keyword evidence="3 6" id="KW-0808">Transferase</keyword>
<dbReference type="PROSITE" id="PS51186">
    <property type="entry name" value="GNAT"/>
    <property type="match status" value="1"/>
</dbReference>